<dbReference type="InParanoid" id="A0A2G5CC53"/>
<protein>
    <recommendedName>
        <fullName evidence="6">Stigma-specific STIG1-like protein 1</fullName>
    </recommendedName>
</protein>
<dbReference type="InterPro" id="IPR006969">
    <property type="entry name" value="Stig-like"/>
</dbReference>
<evidence type="ECO:0000313" key="5">
    <source>
        <dbReference type="Proteomes" id="UP000230069"/>
    </source>
</evidence>
<evidence type="ECO:0008006" key="6">
    <source>
        <dbReference type="Google" id="ProtNLM"/>
    </source>
</evidence>
<feature type="chain" id="PRO_5013552341" description="Stigma-specific STIG1-like protein 1" evidence="3">
    <location>
        <begin position="18"/>
        <end position="157"/>
    </location>
</feature>
<gene>
    <name evidence="4" type="ORF">AQUCO_06600048v1</name>
</gene>
<keyword evidence="5" id="KW-1185">Reference proteome</keyword>
<dbReference type="Proteomes" id="UP000230069">
    <property type="component" value="Unassembled WGS sequence"/>
</dbReference>
<sequence length="157" mass="17534">MTKTFLAIAVAMAFAIALTVVTTTKRGEEGLLVKYDDTMEVSSKDMMPLPEQKIFLPAKRVSRFLAQENPRPKYHCNKDYDVCYEAGSPGNTCCNNKCVDIKNDSKYCGDCKIKCKYTESCCNGKCVNLAYDKRHCGVCSKKCMQGGYCVYGLCNYS</sequence>
<dbReference type="EMBL" id="KZ305083">
    <property type="protein sequence ID" value="PIA28850.1"/>
    <property type="molecule type" value="Genomic_DNA"/>
</dbReference>
<evidence type="ECO:0000256" key="2">
    <source>
        <dbReference type="ARBA" id="ARBA00022729"/>
    </source>
</evidence>
<dbReference type="PANTHER" id="PTHR33227:SF18">
    <property type="entry name" value="STIGMA-SPECIFIC STIG1-LIKE PROTEIN 3"/>
    <property type="match status" value="1"/>
</dbReference>
<keyword evidence="2 3" id="KW-0732">Signal</keyword>
<reference evidence="4 5" key="1">
    <citation type="submission" date="2017-09" db="EMBL/GenBank/DDBJ databases">
        <title>WGS assembly of Aquilegia coerulea Goldsmith.</title>
        <authorList>
            <person name="Hodges S."/>
            <person name="Kramer E."/>
            <person name="Nordborg M."/>
            <person name="Tomkins J."/>
            <person name="Borevitz J."/>
            <person name="Derieg N."/>
            <person name="Yan J."/>
            <person name="Mihaltcheva S."/>
            <person name="Hayes R.D."/>
            <person name="Rokhsar D."/>
        </authorList>
    </citation>
    <scope>NUCLEOTIDE SEQUENCE [LARGE SCALE GENOMIC DNA]</scope>
    <source>
        <strain evidence="5">cv. Goldsmith</strain>
    </source>
</reference>
<evidence type="ECO:0000256" key="1">
    <source>
        <dbReference type="ARBA" id="ARBA00006010"/>
    </source>
</evidence>
<organism evidence="4 5">
    <name type="scientific">Aquilegia coerulea</name>
    <name type="common">Rocky mountain columbine</name>
    <dbReference type="NCBI Taxonomy" id="218851"/>
    <lineage>
        <taxon>Eukaryota</taxon>
        <taxon>Viridiplantae</taxon>
        <taxon>Streptophyta</taxon>
        <taxon>Embryophyta</taxon>
        <taxon>Tracheophyta</taxon>
        <taxon>Spermatophyta</taxon>
        <taxon>Magnoliopsida</taxon>
        <taxon>Ranunculales</taxon>
        <taxon>Ranunculaceae</taxon>
        <taxon>Thalictroideae</taxon>
        <taxon>Aquilegia</taxon>
    </lineage>
</organism>
<accession>A0A2G5CC53</accession>
<dbReference type="OrthoDB" id="1841769at2759"/>
<dbReference type="STRING" id="218851.A0A2G5CC53"/>
<name>A0A2G5CC53_AQUCA</name>
<evidence type="ECO:0000313" key="4">
    <source>
        <dbReference type="EMBL" id="PIA28850.1"/>
    </source>
</evidence>
<proteinExistence type="inferred from homology"/>
<dbReference type="Pfam" id="PF04885">
    <property type="entry name" value="Stig1"/>
    <property type="match status" value="1"/>
</dbReference>
<dbReference type="AlphaFoldDB" id="A0A2G5CC53"/>
<comment type="similarity">
    <text evidence="1">Belongs to the STIG1 family.</text>
</comment>
<feature type="signal peptide" evidence="3">
    <location>
        <begin position="1"/>
        <end position="17"/>
    </location>
</feature>
<evidence type="ECO:0000256" key="3">
    <source>
        <dbReference type="SAM" id="SignalP"/>
    </source>
</evidence>
<dbReference type="PANTHER" id="PTHR33227">
    <property type="entry name" value="STIGMA-SPECIFIC STIG1-LIKE PROTEIN 3"/>
    <property type="match status" value="1"/>
</dbReference>